<dbReference type="EMBL" id="LANU01000001">
    <property type="protein sequence ID" value="KJV65958.1"/>
    <property type="molecule type" value="Genomic_DNA"/>
</dbReference>
<evidence type="ECO:0000256" key="2">
    <source>
        <dbReference type="ARBA" id="ARBA00022679"/>
    </source>
</evidence>
<keyword evidence="1 4" id="KW-0489">Methyltransferase</keyword>
<name>A0A0F3NCY8_9RICK</name>
<gene>
    <name evidence="4" type="ORF">EMUCRT_0143</name>
</gene>
<feature type="domain" description="Methyltransferase type 11" evidence="3">
    <location>
        <begin position="48"/>
        <end position="139"/>
    </location>
</feature>
<evidence type="ECO:0000313" key="4">
    <source>
        <dbReference type="EMBL" id="KJV65958.1"/>
    </source>
</evidence>
<comment type="caution">
    <text evidence="4">The sequence shown here is derived from an EMBL/GenBank/DDBJ whole genome shotgun (WGS) entry which is preliminary data.</text>
</comment>
<dbReference type="Proteomes" id="UP000033546">
    <property type="component" value="Unassembled WGS sequence"/>
</dbReference>
<evidence type="ECO:0000256" key="1">
    <source>
        <dbReference type="ARBA" id="ARBA00022603"/>
    </source>
</evidence>
<dbReference type="AlphaFoldDB" id="A0A0F3NCY8"/>
<dbReference type="InterPro" id="IPR050602">
    <property type="entry name" value="Malonyl-ACP_OMT"/>
</dbReference>
<dbReference type="RefSeq" id="WP_045804543.1">
    <property type="nucleotide sequence ID" value="NZ_LANU01000001.1"/>
</dbReference>
<dbReference type="Pfam" id="PF08241">
    <property type="entry name" value="Methyltransf_11"/>
    <property type="match status" value="1"/>
</dbReference>
<dbReference type="InterPro" id="IPR029063">
    <property type="entry name" value="SAM-dependent_MTases_sf"/>
</dbReference>
<dbReference type="PANTHER" id="PTHR13090">
    <property type="entry name" value="ARGININE-HYDROXYLASE NDUFAF5, MITOCHONDRIAL"/>
    <property type="match status" value="1"/>
</dbReference>
<dbReference type="Gene3D" id="3.40.50.150">
    <property type="entry name" value="Vaccinia Virus protein VP39"/>
    <property type="match status" value="1"/>
</dbReference>
<sequence length="264" mass="30085">MLIFDRSLVKLYRDKLFYTKGSNFIFSEISNILLDKVSLFSVITGLALNIGVRTNSFIEDLLQKKLISSEEQVIQCDLSYCMLYNVQGSYKVVADEEALPFCNNTFDIVVSNASLHNVNNLFSVLLSIYNIIKSKGVFLAALFGSKTLYELKYSIIRAEMGFGVAPRVLPFIHVQDIVSLLQKTGYSDIVVDVNTIMVEYNDIYTLFRDLKNMGEGNVLYARNKYPLTRTIITKIFENYKRYFSIDKISIPATFEIITLKASKV</sequence>
<evidence type="ECO:0000313" key="5">
    <source>
        <dbReference type="Proteomes" id="UP000033546"/>
    </source>
</evidence>
<dbReference type="InterPro" id="IPR013216">
    <property type="entry name" value="Methyltransf_11"/>
</dbReference>
<dbReference type="GO" id="GO:0032259">
    <property type="term" value="P:methylation"/>
    <property type="evidence" value="ECO:0007669"/>
    <property type="project" value="UniProtKB-KW"/>
</dbReference>
<dbReference type="PATRIC" id="fig|1359167.3.peg.138"/>
<dbReference type="SUPFAM" id="SSF53335">
    <property type="entry name" value="S-adenosyl-L-methionine-dependent methyltransferases"/>
    <property type="match status" value="1"/>
</dbReference>
<dbReference type="PANTHER" id="PTHR13090:SF1">
    <property type="entry name" value="ARGININE-HYDROXYLASE NDUFAF5, MITOCHONDRIAL"/>
    <property type="match status" value="1"/>
</dbReference>
<reference evidence="4 5" key="1">
    <citation type="submission" date="2015-02" db="EMBL/GenBank/DDBJ databases">
        <title>Genome Sequencing of Rickettsiales.</title>
        <authorList>
            <person name="Daugherty S.C."/>
            <person name="Su Q."/>
            <person name="Abolude K."/>
            <person name="Beier-Sexton M."/>
            <person name="Carlyon J.A."/>
            <person name="Carter R."/>
            <person name="Day N.P."/>
            <person name="Dumler S.J."/>
            <person name="Dyachenko V."/>
            <person name="Godinez A."/>
            <person name="Kurtti T.J."/>
            <person name="Lichay M."/>
            <person name="Mullins K.E."/>
            <person name="Ott S."/>
            <person name="Pappas-Brown V."/>
            <person name="Paris D.H."/>
            <person name="Patel P."/>
            <person name="Richards A.L."/>
            <person name="Sadzewicz L."/>
            <person name="Sears K."/>
            <person name="Seidman D."/>
            <person name="Sengamalay N."/>
            <person name="Stenos J."/>
            <person name="Tallon L.J."/>
            <person name="Vincent G."/>
            <person name="Fraser C.M."/>
            <person name="Munderloh U."/>
            <person name="Dunning-Hotopp J.C."/>
        </authorList>
    </citation>
    <scope>NUCLEOTIDE SEQUENCE [LARGE SCALE GENOMIC DNA]</scope>
    <source>
        <strain evidence="4 5">EmCRT</strain>
    </source>
</reference>
<evidence type="ECO:0000259" key="3">
    <source>
        <dbReference type="Pfam" id="PF08241"/>
    </source>
</evidence>
<dbReference type="GO" id="GO:0008757">
    <property type="term" value="F:S-adenosylmethionine-dependent methyltransferase activity"/>
    <property type="evidence" value="ECO:0007669"/>
    <property type="project" value="InterPro"/>
</dbReference>
<organism evidence="4 5">
    <name type="scientific">Ehrlichia cf. muris str. EmCRT</name>
    <dbReference type="NCBI Taxonomy" id="1359167"/>
    <lineage>
        <taxon>Bacteria</taxon>
        <taxon>Pseudomonadati</taxon>
        <taxon>Pseudomonadota</taxon>
        <taxon>Alphaproteobacteria</taxon>
        <taxon>Rickettsiales</taxon>
        <taxon>Anaplasmataceae</taxon>
        <taxon>Ehrlichia</taxon>
    </lineage>
</organism>
<proteinExistence type="predicted"/>
<protein>
    <submittedName>
        <fullName evidence="4">UbiE/COQ5 methyltransferase family protein</fullName>
    </submittedName>
</protein>
<accession>A0A0F3NCY8</accession>
<keyword evidence="2 4" id="KW-0808">Transferase</keyword>